<evidence type="ECO:0000259" key="1">
    <source>
        <dbReference type="Pfam" id="PF18735"/>
    </source>
</evidence>
<evidence type="ECO:0000313" key="2">
    <source>
        <dbReference type="EMBL" id="OJH42435.1"/>
    </source>
</evidence>
<evidence type="ECO:0000313" key="3">
    <source>
        <dbReference type="Proteomes" id="UP000182229"/>
    </source>
</evidence>
<dbReference type="AlphaFoldDB" id="A0A1L9BJP1"/>
<name>A0A1L9BJP1_9BACT</name>
<sequence>MRQALADFGTSLNRIRALANSIVAATGAALSNPAIRELHETQQCGSVVLLTGYFEAFLKDLVRRYIEDLSASGVAFTGLPEDMRNRHFEGGGKVLSRAVEFARKGKPAPFGSATPQDIVARLHSASAGGLYQIVWEAFADTQANPGPDVVKEIAKGLGLKNFWPTVSTHSGNPARWSDSALTSQLIDLIAKRNACAHTGTVSPIPTAADILNFADMLEALGTGFVTALEAELAAHKATVPPAAPIVAPAAGLAPGGSTASSP</sequence>
<dbReference type="STRING" id="83449.BON30_04365"/>
<feature type="domain" description="RiboL-PSP-HEPN" evidence="1">
    <location>
        <begin position="43"/>
        <end position="229"/>
    </location>
</feature>
<organism evidence="2 3">
    <name type="scientific">Cystobacter ferrugineus</name>
    <dbReference type="NCBI Taxonomy" id="83449"/>
    <lineage>
        <taxon>Bacteria</taxon>
        <taxon>Pseudomonadati</taxon>
        <taxon>Myxococcota</taxon>
        <taxon>Myxococcia</taxon>
        <taxon>Myxococcales</taxon>
        <taxon>Cystobacterineae</taxon>
        <taxon>Archangiaceae</taxon>
        <taxon>Cystobacter</taxon>
    </lineage>
</organism>
<dbReference type="InterPro" id="IPR041519">
    <property type="entry name" value="HEPN_RiboL-PSP"/>
</dbReference>
<protein>
    <recommendedName>
        <fullName evidence="1">RiboL-PSP-HEPN domain-containing protein</fullName>
    </recommendedName>
</protein>
<reference evidence="3" key="1">
    <citation type="submission" date="2016-11" db="EMBL/GenBank/DDBJ databases">
        <authorList>
            <person name="Shukria A."/>
            <person name="Stevens D.C."/>
        </authorList>
    </citation>
    <scope>NUCLEOTIDE SEQUENCE [LARGE SCALE GENOMIC DNA]</scope>
    <source>
        <strain evidence="3">Cbfe23</strain>
    </source>
</reference>
<proteinExistence type="predicted"/>
<dbReference type="RefSeq" id="WP_071896529.1">
    <property type="nucleotide sequence ID" value="NZ_MPIN01000001.1"/>
</dbReference>
<dbReference type="EMBL" id="MPIN01000001">
    <property type="protein sequence ID" value="OJH42435.1"/>
    <property type="molecule type" value="Genomic_DNA"/>
</dbReference>
<reference evidence="2 3" key="2">
    <citation type="submission" date="2016-12" db="EMBL/GenBank/DDBJ databases">
        <title>Draft Genome Sequence of Cystobacter ferrugineus Strain Cbfe23.</title>
        <authorList>
            <person name="Akbar S."/>
            <person name="Dowd S.E."/>
            <person name="Stevens D.C."/>
        </authorList>
    </citation>
    <scope>NUCLEOTIDE SEQUENCE [LARGE SCALE GENOMIC DNA]</scope>
    <source>
        <strain evidence="2 3">Cbfe23</strain>
    </source>
</reference>
<accession>A0A1L9BJP1</accession>
<dbReference type="OrthoDB" id="9814831at2"/>
<dbReference type="Proteomes" id="UP000182229">
    <property type="component" value="Unassembled WGS sequence"/>
</dbReference>
<comment type="caution">
    <text evidence="2">The sequence shown here is derived from an EMBL/GenBank/DDBJ whole genome shotgun (WGS) entry which is preliminary data.</text>
</comment>
<gene>
    <name evidence="2" type="ORF">BON30_04365</name>
</gene>
<keyword evidence="3" id="KW-1185">Reference proteome</keyword>
<dbReference type="Pfam" id="PF18735">
    <property type="entry name" value="HEPN_RiboL-PSP"/>
    <property type="match status" value="1"/>
</dbReference>